<feature type="transmembrane region" description="Helical" evidence="7">
    <location>
        <begin position="90"/>
        <end position="115"/>
    </location>
</feature>
<proteinExistence type="inferred from homology"/>
<evidence type="ECO:0000313" key="8">
    <source>
        <dbReference type="EMBL" id="ETW13960.1"/>
    </source>
</evidence>
<comment type="caution">
    <text evidence="8">The sequence shown here is derived from an EMBL/GenBank/DDBJ whole genome shotgun (WGS) entry which is preliminary data.</text>
</comment>
<organism evidence="8 9">
    <name type="scientific">Roseivivax marinus</name>
    <dbReference type="NCBI Taxonomy" id="1379903"/>
    <lineage>
        <taxon>Bacteria</taxon>
        <taxon>Pseudomonadati</taxon>
        <taxon>Pseudomonadota</taxon>
        <taxon>Alphaproteobacteria</taxon>
        <taxon>Rhodobacterales</taxon>
        <taxon>Roseobacteraceae</taxon>
        <taxon>Roseivivax</taxon>
    </lineage>
</organism>
<keyword evidence="9" id="KW-1185">Reference proteome</keyword>
<gene>
    <name evidence="8" type="ORF">ATO8_03681</name>
</gene>
<comment type="similarity">
    <text evidence="2">Belongs to the DoxX family.</text>
</comment>
<dbReference type="Proteomes" id="UP000019063">
    <property type="component" value="Unassembled WGS sequence"/>
</dbReference>
<accession>W4HPP5</accession>
<dbReference type="AlphaFoldDB" id="W4HPP5"/>
<reference evidence="8 9" key="1">
    <citation type="journal article" date="2014" name="Antonie Van Leeuwenhoek">
        <title>Roseivivax atlanticus sp. nov., isolated from surface seawater of the Atlantic Ocean.</title>
        <authorList>
            <person name="Li G."/>
            <person name="Lai Q."/>
            <person name="Liu X."/>
            <person name="Sun F."/>
            <person name="Shao Z."/>
        </authorList>
    </citation>
    <scope>NUCLEOTIDE SEQUENCE [LARGE SCALE GENOMIC DNA]</scope>
    <source>
        <strain evidence="8 9">22II-s10s</strain>
    </source>
</reference>
<dbReference type="GO" id="GO:0005886">
    <property type="term" value="C:plasma membrane"/>
    <property type="evidence" value="ECO:0007669"/>
    <property type="project" value="UniProtKB-SubCell"/>
</dbReference>
<evidence type="ECO:0000256" key="6">
    <source>
        <dbReference type="ARBA" id="ARBA00023136"/>
    </source>
</evidence>
<evidence type="ECO:0000256" key="5">
    <source>
        <dbReference type="ARBA" id="ARBA00022989"/>
    </source>
</evidence>
<evidence type="ECO:0000256" key="3">
    <source>
        <dbReference type="ARBA" id="ARBA00022475"/>
    </source>
</evidence>
<evidence type="ECO:0000256" key="7">
    <source>
        <dbReference type="SAM" id="Phobius"/>
    </source>
</evidence>
<dbReference type="PATRIC" id="fig|1317118.6.peg.759"/>
<dbReference type="eggNOG" id="COG2259">
    <property type="taxonomic scope" value="Bacteria"/>
</dbReference>
<keyword evidence="3" id="KW-1003">Cell membrane</keyword>
<dbReference type="STRING" id="1379903.ATO8_03681"/>
<comment type="subcellular location">
    <subcellularLocation>
        <location evidence="1">Cell membrane</location>
        <topology evidence="1">Multi-pass membrane protein</topology>
    </subcellularLocation>
</comment>
<dbReference type="Pfam" id="PF07681">
    <property type="entry name" value="DoxX"/>
    <property type="match status" value="1"/>
</dbReference>
<dbReference type="PANTHER" id="PTHR33452">
    <property type="entry name" value="OXIDOREDUCTASE CATD-RELATED"/>
    <property type="match status" value="1"/>
</dbReference>
<evidence type="ECO:0000256" key="2">
    <source>
        <dbReference type="ARBA" id="ARBA00006679"/>
    </source>
</evidence>
<evidence type="ECO:0000313" key="9">
    <source>
        <dbReference type="Proteomes" id="UP000019063"/>
    </source>
</evidence>
<dbReference type="RefSeq" id="WP_043842168.1">
    <property type="nucleotide sequence ID" value="NZ_AQQW01000002.1"/>
</dbReference>
<evidence type="ECO:0000256" key="4">
    <source>
        <dbReference type="ARBA" id="ARBA00022692"/>
    </source>
</evidence>
<protein>
    <submittedName>
        <fullName evidence="8">DoxX subfamily protein</fullName>
    </submittedName>
</protein>
<dbReference type="EMBL" id="AQQW01000002">
    <property type="protein sequence ID" value="ETW13960.1"/>
    <property type="molecule type" value="Genomic_DNA"/>
</dbReference>
<name>W4HPP5_9RHOB</name>
<dbReference type="PANTHER" id="PTHR33452:SF1">
    <property type="entry name" value="INNER MEMBRANE PROTEIN YPHA-RELATED"/>
    <property type="match status" value="1"/>
</dbReference>
<keyword evidence="5 7" id="KW-1133">Transmembrane helix</keyword>
<keyword evidence="6 7" id="KW-0472">Membrane</keyword>
<evidence type="ECO:0000256" key="1">
    <source>
        <dbReference type="ARBA" id="ARBA00004651"/>
    </source>
</evidence>
<dbReference type="InterPro" id="IPR051907">
    <property type="entry name" value="DoxX-like_oxidoreductase"/>
</dbReference>
<feature type="transmembrane region" description="Helical" evidence="7">
    <location>
        <begin position="15"/>
        <end position="34"/>
    </location>
</feature>
<dbReference type="InterPro" id="IPR032808">
    <property type="entry name" value="DoxX"/>
</dbReference>
<sequence>MLHDLLFRPADRRDLLLPLVARIVFAATLLGYFWTSALTKIGDGPLGLVRPASGAYAQIFPRQFEAAGYDAAQLGLHHWAVVVAGTWAEILLPLALVLGLFTRLAAIGMAGFVVVQSLTDLYGHGAIAHAETVGAWFDHVPDAAILDQRAFWMLLFAILAVKGGGALSVDRGLARVADPRPASRIA</sequence>
<keyword evidence="4 7" id="KW-0812">Transmembrane</keyword>